<evidence type="ECO:0000256" key="1">
    <source>
        <dbReference type="SAM" id="SignalP"/>
    </source>
</evidence>
<evidence type="ECO:0000313" key="3">
    <source>
        <dbReference type="Proteomes" id="UP000076761"/>
    </source>
</evidence>
<dbReference type="EMBL" id="KV425555">
    <property type="protein sequence ID" value="KZT28967.1"/>
    <property type="molecule type" value="Genomic_DNA"/>
</dbReference>
<sequence length="368" mass="41305">MTKANLMLLLALLAALRSFVSLRRTKGVQFYYEDCGAPPNATEYTTLVIVHGTSYHSAVFHKLVALATQYNLRIVLVNRQDYPGTTPSTPEELGKVRSASKEDQADIIQDLGIGLAAFLAWYIRTTAIPAIGEDGAPGGLAVLAWSSANATGLSVVANLDLMPDEDKNLFRDYFRTYIVYDSPPYIFGYPVNQEIYHPLRDMSIPTLEDRVALFNVWITSYYQHPDLASRAFSGLTPNPPSDPPPNKKPTLYRFTQAELQALTFPEALTRVDGQLRFVNTDVYKDNARKVWFDEGHAKMFPRLKMKLIWCEESILEMPYGAWRIGADVEKFLESGGKGRSLEMHSLAGNHFAHWDRPAETMELFASLA</sequence>
<evidence type="ECO:0008006" key="4">
    <source>
        <dbReference type="Google" id="ProtNLM"/>
    </source>
</evidence>
<accession>A0A165V0E9</accession>
<dbReference type="OrthoDB" id="5311491at2759"/>
<feature type="signal peptide" evidence="1">
    <location>
        <begin position="1"/>
        <end position="22"/>
    </location>
</feature>
<name>A0A165V0E9_9AGAM</name>
<dbReference type="Proteomes" id="UP000076761">
    <property type="component" value="Unassembled WGS sequence"/>
</dbReference>
<gene>
    <name evidence="2" type="ORF">NEOLEDRAFT_1145309</name>
</gene>
<organism evidence="2 3">
    <name type="scientific">Neolentinus lepideus HHB14362 ss-1</name>
    <dbReference type="NCBI Taxonomy" id="1314782"/>
    <lineage>
        <taxon>Eukaryota</taxon>
        <taxon>Fungi</taxon>
        <taxon>Dikarya</taxon>
        <taxon>Basidiomycota</taxon>
        <taxon>Agaricomycotina</taxon>
        <taxon>Agaricomycetes</taxon>
        <taxon>Gloeophyllales</taxon>
        <taxon>Gloeophyllaceae</taxon>
        <taxon>Neolentinus</taxon>
    </lineage>
</organism>
<keyword evidence="3" id="KW-1185">Reference proteome</keyword>
<keyword evidence="1" id="KW-0732">Signal</keyword>
<proteinExistence type="predicted"/>
<dbReference type="Gene3D" id="3.40.50.1820">
    <property type="entry name" value="alpha/beta hydrolase"/>
    <property type="match status" value="1"/>
</dbReference>
<feature type="chain" id="PRO_5007867909" description="AB hydrolase-1 domain-containing protein" evidence="1">
    <location>
        <begin position="23"/>
        <end position="368"/>
    </location>
</feature>
<dbReference type="InParanoid" id="A0A165V0E9"/>
<protein>
    <recommendedName>
        <fullName evidence="4">AB hydrolase-1 domain-containing protein</fullName>
    </recommendedName>
</protein>
<dbReference type="SUPFAM" id="SSF53474">
    <property type="entry name" value="alpha/beta-Hydrolases"/>
    <property type="match status" value="1"/>
</dbReference>
<dbReference type="InterPro" id="IPR029058">
    <property type="entry name" value="AB_hydrolase_fold"/>
</dbReference>
<dbReference type="AlphaFoldDB" id="A0A165V0E9"/>
<evidence type="ECO:0000313" key="2">
    <source>
        <dbReference type="EMBL" id="KZT28967.1"/>
    </source>
</evidence>
<reference evidence="2 3" key="1">
    <citation type="journal article" date="2016" name="Mol. Biol. Evol.">
        <title>Comparative Genomics of Early-Diverging Mushroom-Forming Fungi Provides Insights into the Origins of Lignocellulose Decay Capabilities.</title>
        <authorList>
            <person name="Nagy L.G."/>
            <person name="Riley R."/>
            <person name="Tritt A."/>
            <person name="Adam C."/>
            <person name="Daum C."/>
            <person name="Floudas D."/>
            <person name="Sun H."/>
            <person name="Yadav J.S."/>
            <person name="Pangilinan J."/>
            <person name="Larsson K.H."/>
            <person name="Matsuura K."/>
            <person name="Barry K."/>
            <person name="Labutti K."/>
            <person name="Kuo R."/>
            <person name="Ohm R.A."/>
            <person name="Bhattacharya S.S."/>
            <person name="Shirouzu T."/>
            <person name="Yoshinaga Y."/>
            <person name="Martin F.M."/>
            <person name="Grigoriev I.V."/>
            <person name="Hibbett D.S."/>
        </authorList>
    </citation>
    <scope>NUCLEOTIDE SEQUENCE [LARGE SCALE GENOMIC DNA]</scope>
    <source>
        <strain evidence="2 3">HHB14362 ss-1</strain>
    </source>
</reference>